<reference evidence="1 2" key="1">
    <citation type="submission" date="2013-08" db="EMBL/GenBank/DDBJ databases">
        <authorList>
            <person name="Weinstock G."/>
            <person name="Sodergren E."/>
            <person name="Wylie T."/>
            <person name="Fulton L."/>
            <person name="Fulton R."/>
            <person name="Fronick C."/>
            <person name="O'Laughlin M."/>
            <person name="Godfrey J."/>
            <person name="Miner T."/>
            <person name="Herter B."/>
            <person name="Appelbaum E."/>
            <person name="Cordes M."/>
            <person name="Lek S."/>
            <person name="Wollam A."/>
            <person name="Pepin K.H."/>
            <person name="Palsikar V.B."/>
            <person name="Mitreva M."/>
            <person name="Wilson R.K."/>
        </authorList>
    </citation>
    <scope>NUCLEOTIDE SEQUENCE [LARGE SCALE GENOMIC DNA]</scope>
    <source>
        <strain evidence="1 2">ATCC 15930</strain>
    </source>
</reference>
<sequence>MRASGIFEVVILFRGLNDNTAAHELLYCIGIPHSFSEENIEKLNVPFKTSYITGNIMDYSDMDSKISTIAI</sequence>
<dbReference type="Proteomes" id="UP000027442">
    <property type="component" value="Unassembled WGS sequence"/>
</dbReference>
<dbReference type="PATRIC" id="fig|1122985.7.peg.782"/>
<evidence type="ECO:0000313" key="1">
    <source>
        <dbReference type="EMBL" id="KDR53199.1"/>
    </source>
</evidence>
<name>A0A069QMH9_HOYLO</name>
<protein>
    <submittedName>
        <fullName evidence="1">Uncharacterized protein</fullName>
    </submittedName>
</protein>
<evidence type="ECO:0000313" key="2">
    <source>
        <dbReference type="Proteomes" id="UP000027442"/>
    </source>
</evidence>
<gene>
    <name evidence="1" type="ORF">HMPREF1991_00755</name>
</gene>
<organism evidence="1 2">
    <name type="scientific">Hoylesella loescheii DSM 19665 = JCM 12249 = ATCC 15930</name>
    <dbReference type="NCBI Taxonomy" id="1122985"/>
    <lineage>
        <taxon>Bacteria</taxon>
        <taxon>Pseudomonadati</taxon>
        <taxon>Bacteroidota</taxon>
        <taxon>Bacteroidia</taxon>
        <taxon>Bacteroidales</taxon>
        <taxon>Prevotellaceae</taxon>
        <taxon>Hoylesella</taxon>
    </lineage>
</organism>
<accession>A0A069QMH9</accession>
<proteinExistence type="predicted"/>
<dbReference type="EMBL" id="JNGW01000024">
    <property type="protein sequence ID" value="KDR53199.1"/>
    <property type="molecule type" value="Genomic_DNA"/>
</dbReference>
<keyword evidence="2" id="KW-1185">Reference proteome</keyword>
<dbReference type="AlphaFoldDB" id="A0A069QMH9"/>
<dbReference type="HOGENOM" id="CLU_2736670_0_0_10"/>
<comment type="caution">
    <text evidence="1">The sequence shown here is derived from an EMBL/GenBank/DDBJ whole genome shotgun (WGS) entry which is preliminary data.</text>
</comment>